<dbReference type="AlphaFoldDB" id="A0AAD4NA72"/>
<evidence type="ECO:0000313" key="3">
    <source>
        <dbReference type="EMBL" id="KAI1723330.1"/>
    </source>
</evidence>
<keyword evidence="2" id="KW-0732">Signal</keyword>
<accession>A0AAD4NA72</accession>
<evidence type="ECO:0000256" key="2">
    <source>
        <dbReference type="SAM" id="SignalP"/>
    </source>
</evidence>
<keyword evidence="4" id="KW-1185">Reference proteome</keyword>
<feature type="region of interest" description="Disordered" evidence="1">
    <location>
        <begin position="384"/>
        <end position="413"/>
    </location>
</feature>
<evidence type="ECO:0000256" key="1">
    <source>
        <dbReference type="SAM" id="MobiDB-lite"/>
    </source>
</evidence>
<gene>
    <name evidence="3" type="ORF">DdX_03485</name>
</gene>
<reference evidence="3" key="1">
    <citation type="submission" date="2022-01" db="EMBL/GenBank/DDBJ databases">
        <title>Genome Sequence Resource for Two Populations of Ditylenchus destructor, the Migratory Endoparasitic Phytonematode.</title>
        <authorList>
            <person name="Zhang H."/>
            <person name="Lin R."/>
            <person name="Xie B."/>
        </authorList>
    </citation>
    <scope>NUCLEOTIDE SEQUENCE</scope>
    <source>
        <strain evidence="3">BazhouSP</strain>
    </source>
</reference>
<dbReference type="EMBL" id="JAKKPZ010000003">
    <property type="protein sequence ID" value="KAI1723330.1"/>
    <property type="molecule type" value="Genomic_DNA"/>
</dbReference>
<dbReference type="Proteomes" id="UP001201812">
    <property type="component" value="Unassembled WGS sequence"/>
</dbReference>
<sequence length="413" mass="47139">MRPSQLSYYFLTFTALSVTVIGEKICAVSSQYNDEAMAYDPDQGQCNYADLDAGDVADDYDNTDRLKKPKSPFDDELYSGVLKCTRIYLTDFGTEFVSDEDFVKIKEFLYYSISKCVDNGVGRTFNILPLMYERNRQICCSLEDCGQMLLHTPKSDFVKAYNSTDLIWNNVSFAQSWYNETDYINSTLLDLKTYYGENSCSQNSLVFITNRVMDMDVITQEDQIPNVFTFFKEEIEYYCVRVTIIVVGRPELTTQMLQIHYGNITKHLYSVPDFNCLASELTECLPPCGSKALQDCSRKNLTKCHVPSSIPTVLPTQHTMSDKYIDTWHITYIFALSDNITEEAFLNVKNAVKRPIEEKYYKVTIVRSVYCAKWVFTRDRNFTPSPSDSESGLGLGRVPISVDESESGLAESV</sequence>
<feature type="chain" id="PRO_5042119777" evidence="2">
    <location>
        <begin position="23"/>
        <end position="413"/>
    </location>
</feature>
<evidence type="ECO:0000313" key="4">
    <source>
        <dbReference type="Proteomes" id="UP001201812"/>
    </source>
</evidence>
<protein>
    <submittedName>
        <fullName evidence="3">Uncharacterized protein</fullName>
    </submittedName>
</protein>
<organism evidence="3 4">
    <name type="scientific">Ditylenchus destructor</name>
    <dbReference type="NCBI Taxonomy" id="166010"/>
    <lineage>
        <taxon>Eukaryota</taxon>
        <taxon>Metazoa</taxon>
        <taxon>Ecdysozoa</taxon>
        <taxon>Nematoda</taxon>
        <taxon>Chromadorea</taxon>
        <taxon>Rhabditida</taxon>
        <taxon>Tylenchina</taxon>
        <taxon>Tylenchomorpha</taxon>
        <taxon>Sphaerularioidea</taxon>
        <taxon>Anguinidae</taxon>
        <taxon>Anguininae</taxon>
        <taxon>Ditylenchus</taxon>
    </lineage>
</organism>
<comment type="caution">
    <text evidence="3">The sequence shown here is derived from an EMBL/GenBank/DDBJ whole genome shotgun (WGS) entry which is preliminary data.</text>
</comment>
<feature type="signal peptide" evidence="2">
    <location>
        <begin position="1"/>
        <end position="22"/>
    </location>
</feature>
<name>A0AAD4NA72_9BILA</name>
<proteinExistence type="predicted"/>